<keyword evidence="8" id="KW-1185">Reference proteome</keyword>
<feature type="transmembrane region" description="Helical" evidence="6">
    <location>
        <begin position="90"/>
        <end position="110"/>
    </location>
</feature>
<keyword evidence="4 6" id="KW-1133">Transmembrane helix</keyword>
<evidence type="ECO:0000256" key="3">
    <source>
        <dbReference type="ARBA" id="ARBA00022692"/>
    </source>
</evidence>
<evidence type="ECO:0000256" key="4">
    <source>
        <dbReference type="ARBA" id="ARBA00022989"/>
    </source>
</evidence>
<dbReference type="RefSeq" id="WP_058738259.1">
    <property type="nucleotide sequence ID" value="NZ_CP011266.1"/>
</dbReference>
<dbReference type="PATRIC" id="fig|230361.4.peg.83"/>
<dbReference type="PANTHER" id="PTHR30250">
    <property type="entry name" value="PST FAMILY PREDICTED COLANIC ACID TRANSPORTER"/>
    <property type="match status" value="1"/>
</dbReference>
<evidence type="ECO:0000313" key="8">
    <source>
        <dbReference type="Proteomes" id="UP000067738"/>
    </source>
</evidence>
<feature type="transmembrane region" description="Helical" evidence="6">
    <location>
        <begin position="315"/>
        <end position="337"/>
    </location>
</feature>
<dbReference type="OrthoDB" id="19148at2157"/>
<sequence length="520" mass="56990">MGNKLIRGSLIIFAGNIIFRIGGYIYRLLMAMLLGPTMYGVLGLTLPFQGIFQTLGAGGLPPAIAKYVAEYNAVEEYDMARQTIYTALKIMVFLGLLCGVLMIFVVAPWLTYSYLGKPEALVPLQIVGLITPFSVVLGAFRGAFQGVYKMEYILYTRAIEQLFMILFATAFVLIGLSTVGALWGTVIGYSLAAFSAVYIFKVYMPKYIPEASPDFVFTKRQELGLAVTLVKFSIPVIITAIAEMLIYNVCTIVMGKFLTLDAVGFFAAADPIARLPLMISISVATTILPASSEAFKVKDIPTLQKYVNESYKYSLLFVVPMCVGLALFAVPTLRVLYFAKPEYVAGASALAILALGMTFYSIFAISTSIVQGIGNPRIPMYILVFGVFVTAILNWIMVPIMGIAGGALATTLACLAMMIPIIYFVFKLTKAKAQKLPVIKIIAASAIMGIFALLIPKNAIWLFPGIFACIIVYFFALILVKFFTKEDITSLRELSSKFGPISTIANKLLNFVERLEFRND</sequence>
<dbReference type="PANTHER" id="PTHR30250:SF11">
    <property type="entry name" value="O-ANTIGEN TRANSPORTER-RELATED"/>
    <property type="match status" value="1"/>
</dbReference>
<evidence type="ECO:0000256" key="2">
    <source>
        <dbReference type="ARBA" id="ARBA00022475"/>
    </source>
</evidence>
<name>A0A0U3CU72_9EURY</name>
<feature type="transmembrane region" description="Helical" evidence="6">
    <location>
        <begin position="438"/>
        <end position="455"/>
    </location>
</feature>
<feature type="transmembrane region" description="Helical" evidence="6">
    <location>
        <begin position="461"/>
        <end position="483"/>
    </location>
</feature>
<feature type="transmembrane region" description="Helical" evidence="6">
    <location>
        <begin position="343"/>
        <end position="366"/>
    </location>
</feature>
<proteinExistence type="predicted"/>
<evidence type="ECO:0000256" key="1">
    <source>
        <dbReference type="ARBA" id="ARBA00004651"/>
    </source>
</evidence>
<gene>
    <name evidence="7" type="ORF">sm9_0082</name>
</gene>
<dbReference type="EMBL" id="CP011266">
    <property type="protein sequence ID" value="ALT67892.1"/>
    <property type="molecule type" value="Genomic_DNA"/>
</dbReference>
<keyword evidence="2" id="KW-1003">Cell membrane</keyword>
<keyword evidence="3 6" id="KW-0812">Transmembrane</keyword>
<feature type="transmembrane region" description="Helical" evidence="6">
    <location>
        <begin position="122"/>
        <end position="140"/>
    </location>
</feature>
<feature type="transmembrane region" description="Helical" evidence="6">
    <location>
        <begin position="6"/>
        <end position="29"/>
    </location>
</feature>
<dbReference type="KEGG" id="mmil:sm9_0082"/>
<dbReference type="InterPro" id="IPR050833">
    <property type="entry name" value="Poly_Biosynth_Transport"/>
</dbReference>
<reference evidence="7 8" key="1">
    <citation type="submission" date="2015-04" db="EMBL/GenBank/DDBJ databases">
        <title>The complete genome sequence of the rumen methanogen Methanobrevibacter millerae SM9.</title>
        <authorList>
            <person name="Leahy S.C."/>
            <person name="Kelly W.J."/>
            <person name="Pacheco D.M."/>
            <person name="Li D."/>
            <person name="Altermann E."/>
            <person name="Attwood G.T."/>
        </authorList>
    </citation>
    <scope>NUCLEOTIDE SEQUENCE [LARGE SCALE GENOMIC DNA]</scope>
    <source>
        <strain evidence="7 8">SM9</strain>
    </source>
</reference>
<keyword evidence="5 6" id="KW-0472">Membrane</keyword>
<dbReference type="InterPro" id="IPR002797">
    <property type="entry name" value="Polysacc_synth"/>
</dbReference>
<evidence type="ECO:0000256" key="5">
    <source>
        <dbReference type="ARBA" id="ARBA00023136"/>
    </source>
</evidence>
<dbReference type="GeneID" id="26735062"/>
<evidence type="ECO:0000313" key="7">
    <source>
        <dbReference type="EMBL" id="ALT67892.1"/>
    </source>
</evidence>
<feature type="transmembrane region" description="Helical" evidence="6">
    <location>
        <begin position="229"/>
        <end position="255"/>
    </location>
</feature>
<feature type="transmembrane region" description="Helical" evidence="6">
    <location>
        <begin position="378"/>
        <end position="397"/>
    </location>
</feature>
<dbReference type="Pfam" id="PF01943">
    <property type="entry name" value="Polysacc_synt"/>
    <property type="match status" value="1"/>
</dbReference>
<dbReference type="AlphaFoldDB" id="A0A0U3CU72"/>
<comment type="subcellular location">
    <subcellularLocation>
        <location evidence="1">Cell membrane</location>
        <topology evidence="1">Multi-pass membrane protein</topology>
    </subcellularLocation>
</comment>
<dbReference type="CDD" id="cd13128">
    <property type="entry name" value="MATE_Wzx_like"/>
    <property type="match status" value="1"/>
</dbReference>
<dbReference type="Proteomes" id="UP000067738">
    <property type="component" value="Chromosome"/>
</dbReference>
<organism evidence="7 8">
    <name type="scientific">Methanobrevibacter millerae</name>
    <dbReference type="NCBI Taxonomy" id="230361"/>
    <lineage>
        <taxon>Archaea</taxon>
        <taxon>Methanobacteriati</taxon>
        <taxon>Methanobacteriota</taxon>
        <taxon>Methanomada group</taxon>
        <taxon>Methanobacteria</taxon>
        <taxon>Methanobacteriales</taxon>
        <taxon>Methanobacteriaceae</taxon>
        <taxon>Methanobrevibacter</taxon>
    </lineage>
</organism>
<accession>A0A0U3CU72</accession>
<dbReference type="GO" id="GO:0005886">
    <property type="term" value="C:plasma membrane"/>
    <property type="evidence" value="ECO:0007669"/>
    <property type="project" value="UniProtKB-SubCell"/>
</dbReference>
<feature type="transmembrane region" description="Helical" evidence="6">
    <location>
        <begin position="403"/>
        <end position="426"/>
    </location>
</feature>
<evidence type="ECO:0000256" key="6">
    <source>
        <dbReference type="SAM" id="Phobius"/>
    </source>
</evidence>
<protein>
    <submittedName>
        <fullName evidence="7">Polysaccharide biosynthesis protein</fullName>
    </submittedName>
</protein>